<name>A0A0D3GQR4_9ORYZ</name>
<dbReference type="EnsemblPlants" id="OBART07G13650.1">
    <property type="protein sequence ID" value="OBART07G13650.1"/>
    <property type="gene ID" value="OBART07G13650"/>
</dbReference>
<dbReference type="Gramene" id="OBART07G13650.1">
    <property type="protein sequence ID" value="OBART07G13650.1"/>
    <property type="gene ID" value="OBART07G13650"/>
</dbReference>
<keyword evidence="2" id="KW-1185">Reference proteome</keyword>
<evidence type="ECO:0000313" key="1">
    <source>
        <dbReference type="EnsemblPlants" id="OBART07G13650.1"/>
    </source>
</evidence>
<reference evidence="1" key="2">
    <citation type="submission" date="2015-03" db="UniProtKB">
        <authorList>
            <consortium name="EnsemblPlants"/>
        </authorList>
    </citation>
    <scope>IDENTIFICATION</scope>
</reference>
<evidence type="ECO:0000313" key="2">
    <source>
        <dbReference type="Proteomes" id="UP000026960"/>
    </source>
</evidence>
<dbReference type="AlphaFoldDB" id="A0A0D3GQR4"/>
<dbReference type="HOGENOM" id="CLU_2546292_0_0_1"/>
<dbReference type="PaxDb" id="65489-OBART07G13650.1"/>
<proteinExistence type="predicted"/>
<accession>A0A0D3GQR4</accession>
<organism evidence="1">
    <name type="scientific">Oryza barthii</name>
    <dbReference type="NCBI Taxonomy" id="65489"/>
    <lineage>
        <taxon>Eukaryota</taxon>
        <taxon>Viridiplantae</taxon>
        <taxon>Streptophyta</taxon>
        <taxon>Embryophyta</taxon>
        <taxon>Tracheophyta</taxon>
        <taxon>Spermatophyta</taxon>
        <taxon>Magnoliopsida</taxon>
        <taxon>Liliopsida</taxon>
        <taxon>Poales</taxon>
        <taxon>Poaceae</taxon>
        <taxon>BOP clade</taxon>
        <taxon>Oryzoideae</taxon>
        <taxon>Oryzeae</taxon>
        <taxon>Oryzinae</taxon>
        <taxon>Oryza</taxon>
    </lineage>
</organism>
<sequence>MAPHTTRRCQPTKSIQAFFSFWIRRMEIKVALGGSQIENGNNVRWPLLLPVKKMKMENSERGMLGAAVSMDARRCSMDAGGQAHRREGCRHLASCP</sequence>
<reference evidence="1" key="1">
    <citation type="journal article" date="2009" name="Rice">
        <title>De Novo Next Generation Sequencing of Plant Genomes.</title>
        <authorList>
            <person name="Rounsley S."/>
            <person name="Marri P.R."/>
            <person name="Yu Y."/>
            <person name="He R."/>
            <person name="Sisneros N."/>
            <person name="Goicoechea J.L."/>
            <person name="Lee S.J."/>
            <person name="Angelova A."/>
            <person name="Kudrna D."/>
            <person name="Luo M."/>
            <person name="Affourtit J."/>
            <person name="Desany B."/>
            <person name="Knight J."/>
            <person name="Niazi F."/>
            <person name="Egholm M."/>
            <person name="Wing R.A."/>
        </authorList>
    </citation>
    <scope>NUCLEOTIDE SEQUENCE [LARGE SCALE GENOMIC DNA]</scope>
    <source>
        <strain evidence="1">cv. IRGC 105608</strain>
    </source>
</reference>
<dbReference type="Proteomes" id="UP000026960">
    <property type="component" value="Chromosome 7"/>
</dbReference>
<protein>
    <submittedName>
        <fullName evidence="1">Uncharacterized protein</fullName>
    </submittedName>
</protein>